<name>A0A226DI00_FOLCA</name>
<protein>
    <submittedName>
        <fullName evidence="8">Putative serine/threonine-protein kinase GCN2</fullName>
    </submittedName>
</protein>
<dbReference type="GO" id="GO:0004694">
    <property type="term" value="F:eukaryotic translation initiation factor 2alpha kinase activity"/>
    <property type="evidence" value="ECO:0007669"/>
    <property type="project" value="TreeGrafter"/>
</dbReference>
<dbReference type="Proteomes" id="UP000198287">
    <property type="component" value="Unassembled WGS sequence"/>
</dbReference>
<sequence>MSTGTNSCAASASKLSNSGSFTTTFVSQYLVDFHPISVLGSGTFGVVFLAKKGIDGMLYAVKRISLPEKIKYHNAVQLEVLTLSRLTHQNIVRYFNAWIERPPEDWIEENDPLYAEYKDDVDTGSDSCVDSRCFYGPNPYHLYLQQEYCPNHTLRVWLDKHEERKNVMVFLSQIINGLEYIHSKRVIHRDLKPENIFLSAKTENNSQEIEEELVLKIGDFGLASIDLTSEDVVDEYTQRNDQDSSENSSGKARECGTELYKCPVKTDNLRDVNNPFPFDSKLDIYAAGIIAFELFIYLDPKTRRGTIDKLNRLQVYPAGFQDAHAFEHQLVQEMVTINPNDRPDAKAMKEKLQNYFNSGVTLPILYNVSDSATKFHGREKNLTDLETILTKRSPTEAEFIVITGMGGMGKSELAKQFGIQTFTRRGTSVVWLHGDDDDTLARSAVEFAQNTLKISTISHNEKQLPLPDIFKLIHQFFKGTEWLLIIDNIEKISDPMKSIFKNFTSYFPLKPVVILTTRYTDVLPGSNVVALDVLSEEDAAHLIASNLEDVQDSKDETVVLELCKLLQNFPLAINQAVGYIREQNSETLEDFSIAKYLEIYTLEKATLLGFEIQDIKHDYTLTTLSTWNTTLKVIQAVEGIGQVACELLDFLAYCESDDVPVDFVTTSMIPILHQENLRYIPEDDIKRSIILLRKYNMCKLPSKRAISVHRLVQEIIRLKIKPIEDTWLIKVLSVFHHMAEKGVESNPKSHIPHIASIWKYGEAYAEIIGKFRYFPTWVTRTLHKHHLYLEANELGRRNYHRMLALRGELEPKWDDYTLATWTMGNAFCEALWSAGKDSAAYHLYHYLFLKETEILGINHPLTISTGYNILQILSKGVVTSDHTPVPDFLQLAHQLCTASKKVFGENHQMTVLLENFYLFGLSWTGHEQEAWEVYEQIQDKVLSRDTNMKCELTIEQGTTQLSLLRLCGNDPENVWLGEMVEELVAELSESFSDEHPLMQDAKILLSNELYKQGKYNEAFKILTDLNTKQVQIFGSNHPTTKATCATIIRLFPHLGIMCQFAGFLAHNNYQIDGVAGTMEMFERFKNEWGNAGGGGSSPNNK</sequence>
<dbReference type="Gene3D" id="3.30.200.20">
    <property type="entry name" value="Phosphorylase Kinase, domain 1"/>
    <property type="match status" value="1"/>
</dbReference>
<dbReference type="InterPro" id="IPR050339">
    <property type="entry name" value="CC_SR_Kinase"/>
</dbReference>
<evidence type="ECO:0000313" key="8">
    <source>
        <dbReference type="EMBL" id="OXA44588.1"/>
    </source>
</evidence>
<evidence type="ECO:0000313" key="9">
    <source>
        <dbReference type="Proteomes" id="UP000198287"/>
    </source>
</evidence>
<reference evidence="8 9" key="1">
    <citation type="submission" date="2015-12" db="EMBL/GenBank/DDBJ databases">
        <title>The genome of Folsomia candida.</title>
        <authorList>
            <person name="Faddeeva A."/>
            <person name="Derks M.F."/>
            <person name="Anvar Y."/>
            <person name="Smit S."/>
            <person name="Van Straalen N."/>
            <person name="Roelofs D."/>
        </authorList>
    </citation>
    <scope>NUCLEOTIDE SEQUENCE [LARGE SCALE GENOMIC DNA]</scope>
    <source>
        <strain evidence="8 9">VU population</strain>
        <tissue evidence="8">Whole body</tissue>
    </source>
</reference>
<dbReference type="SUPFAM" id="SSF56112">
    <property type="entry name" value="Protein kinase-like (PK-like)"/>
    <property type="match status" value="1"/>
</dbReference>
<dbReference type="GO" id="GO:0043531">
    <property type="term" value="F:ADP binding"/>
    <property type="evidence" value="ECO:0007669"/>
    <property type="project" value="InterPro"/>
</dbReference>
<dbReference type="GO" id="GO:0005737">
    <property type="term" value="C:cytoplasm"/>
    <property type="evidence" value="ECO:0007669"/>
    <property type="project" value="TreeGrafter"/>
</dbReference>
<keyword evidence="3 8" id="KW-0418">Kinase</keyword>
<evidence type="ECO:0000256" key="2">
    <source>
        <dbReference type="ARBA" id="ARBA00022741"/>
    </source>
</evidence>
<dbReference type="PROSITE" id="PS50011">
    <property type="entry name" value="PROTEIN_KINASE_DOM"/>
    <property type="match status" value="1"/>
</dbReference>
<dbReference type="PROSITE" id="PS00108">
    <property type="entry name" value="PROTEIN_KINASE_ST"/>
    <property type="match status" value="1"/>
</dbReference>
<dbReference type="AlphaFoldDB" id="A0A226DI00"/>
<comment type="caution">
    <text evidence="8">The sequence shown here is derived from an EMBL/GenBank/DDBJ whole genome shotgun (WGS) entry which is preliminary data.</text>
</comment>
<accession>A0A226DI00</accession>
<dbReference type="GO" id="GO:0005524">
    <property type="term" value="F:ATP binding"/>
    <property type="evidence" value="ECO:0007669"/>
    <property type="project" value="UniProtKB-UniRule"/>
</dbReference>
<keyword evidence="1" id="KW-0808">Transferase</keyword>
<keyword evidence="9" id="KW-1185">Reference proteome</keyword>
<proteinExistence type="inferred from homology"/>
<feature type="binding site" evidence="6">
    <location>
        <position position="62"/>
    </location>
    <ligand>
        <name>ATP</name>
        <dbReference type="ChEBI" id="CHEBI:30616"/>
    </ligand>
</feature>
<dbReference type="Pfam" id="PF00931">
    <property type="entry name" value="NB-ARC"/>
    <property type="match status" value="1"/>
</dbReference>
<organism evidence="8 9">
    <name type="scientific">Folsomia candida</name>
    <name type="common">Springtail</name>
    <dbReference type="NCBI Taxonomy" id="158441"/>
    <lineage>
        <taxon>Eukaryota</taxon>
        <taxon>Metazoa</taxon>
        <taxon>Ecdysozoa</taxon>
        <taxon>Arthropoda</taxon>
        <taxon>Hexapoda</taxon>
        <taxon>Collembola</taxon>
        <taxon>Entomobryomorpha</taxon>
        <taxon>Isotomoidea</taxon>
        <taxon>Isotomidae</taxon>
        <taxon>Proisotominae</taxon>
        <taxon>Folsomia</taxon>
    </lineage>
</organism>
<dbReference type="Gene3D" id="3.40.50.300">
    <property type="entry name" value="P-loop containing nucleotide triphosphate hydrolases"/>
    <property type="match status" value="1"/>
</dbReference>
<feature type="domain" description="Protein kinase" evidence="7">
    <location>
        <begin position="33"/>
        <end position="356"/>
    </location>
</feature>
<dbReference type="GO" id="GO:0005634">
    <property type="term" value="C:nucleus"/>
    <property type="evidence" value="ECO:0007669"/>
    <property type="project" value="TreeGrafter"/>
</dbReference>
<evidence type="ECO:0000256" key="5">
    <source>
        <dbReference type="ARBA" id="ARBA00037982"/>
    </source>
</evidence>
<dbReference type="STRING" id="158441.A0A226DI00"/>
<evidence type="ECO:0000256" key="4">
    <source>
        <dbReference type="ARBA" id="ARBA00022840"/>
    </source>
</evidence>
<dbReference type="Pfam" id="PF00069">
    <property type="entry name" value="Pkinase"/>
    <property type="match status" value="1"/>
</dbReference>
<dbReference type="InterPro" id="IPR008271">
    <property type="entry name" value="Ser/Thr_kinase_AS"/>
</dbReference>
<evidence type="ECO:0000256" key="3">
    <source>
        <dbReference type="ARBA" id="ARBA00022777"/>
    </source>
</evidence>
<dbReference type="PROSITE" id="PS00107">
    <property type="entry name" value="PROTEIN_KINASE_ATP"/>
    <property type="match status" value="1"/>
</dbReference>
<dbReference type="InterPro" id="IPR011009">
    <property type="entry name" value="Kinase-like_dom_sf"/>
</dbReference>
<dbReference type="SUPFAM" id="SSF52540">
    <property type="entry name" value="P-loop containing nucleoside triphosphate hydrolases"/>
    <property type="match status" value="1"/>
</dbReference>
<evidence type="ECO:0000256" key="1">
    <source>
        <dbReference type="ARBA" id="ARBA00022679"/>
    </source>
</evidence>
<evidence type="ECO:0000256" key="6">
    <source>
        <dbReference type="PROSITE-ProRule" id="PRU10141"/>
    </source>
</evidence>
<dbReference type="PANTHER" id="PTHR11042:SF91">
    <property type="entry name" value="EUKARYOTIC TRANSLATION INITIATION FACTOR 2-ALPHA KINASE"/>
    <property type="match status" value="1"/>
</dbReference>
<keyword evidence="2 6" id="KW-0547">Nucleotide-binding</keyword>
<dbReference type="EMBL" id="LNIX01000019">
    <property type="protein sequence ID" value="OXA44588.1"/>
    <property type="molecule type" value="Genomic_DNA"/>
</dbReference>
<dbReference type="InterPro" id="IPR017441">
    <property type="entry name" value="Protein_kinase_ATP_BS"/>
</dbReference>
<dbReference type="Gene3D" id="1.10.510.10">
    <property type="entry name" value="Transferase(Phosphotransferase) domain 1"/>
    <property type="match status" value="1"/>
</dbReference>
<gene>
    <name evidence="8" type="ORF">Fcan01_20976</name>
</gene>
<keyword evidence="4 6" id="KW-0067">ATP-binding</keyword>
<dbReference type="OrthoDB" id="7617259at2759"/>
<dbReference type="InterPro" id="IPR002182">
    <property type="entry name" value="NB-ARC"/>
</dbReference>
<evidence type="ECO:0000259" key="7">
    <source>
        <dbReference type="PROSITE" id="PS50011"/>
    </source>
</evidence>
<comment type="similarity">
    <text evidence="5">Belongs to the protein kinase superfamily. Ser/Thr protein kinase family. GCN2 subfamily.</text>
</comment>
<dbReference type="PANTHER" id="PTHR11042">
    <property type="entry name" value="EUKARYOTIC TRANSLATION INITIATION FACTOR 2-ALPHA KINASE EIF2-ALPHA KINASE -RELATED"/>
    <property type="match status" value="1"/>
</dbReference>
<dbReference type="InterPro" id="IPR027417">
    <property type="entry name" value="P-loop_NTPase"/>
</dbReference>
<dbReference type="InterPro" id="IPR000719">
    <property type="entry name" value="Prot_kinase_dom"/>
</dbReference>
<dbReference type="SMART" id="SM00220">
    <property type="entry name" value="S_TKc"/>
    <property type="match status" value="1"/>
</dbReference>